<protein>
    <recommendedName>
        <fullName evidence="6">fructokinase</fullName>
        <ecNumber evidence="6">2.7.1.4</ecNumber>
    </recommendedName>
</protein>
<dbReference type="EC" id="2.7.1.4" evidence="6"/>
<evidence type="ECO:0000313" key="9">
    <source>
        <dbReference type="Proteomes" id="UP000371977"/>
    </source>
</evidence>
<dbReference type="CDD" id="cd24067">
    <property type="entry name" value="ASKHA_NBD_ROK_BsFRK-like"/>
    <property type="match status" value="1"/>
</dbReference>
<sequence length="289" mass="31476">MLLGGIEGGHQKFIVAVSNQAFGIIARKEIATDVPSVTMQAIFDFFDQYPELVAIGIGAFGPIDTRPLSYTYGQVLTTPVAGWSGYQFLAGMQKWRDDLAYYWTSNINAAAWAEYLNGSGQRANTMLYLNVGNDVGMSIVHNGKLYAGAGMPQGGHVLVTTRQDDSYEGYCPFHGNRCLEGLVAGPAVKARYGIEAVDLADDHPAWELIADYVSQALISATVLLRPNCIVLGGGILQRPHLVARIKDQYQLLSNHFLEQGSIIDQYILRGEYQEEADILGALALAKSLV</sequence>
<dbReference type="Gene3D" id="3.30.420.40">
    <property type="match status" value="2"/>
</dbReference>
<organism evidence="8 9">
    <name type="scientific">Weissella muntiaci</name>
    <dbReference type="NCBI Taxonomy" id="2508881"/>
    <lineage>
        <taxon>Bacteria</taxon>
        <taxon>Bacillati</taxon>
        <taxon>Bacillota</taxon>
        <taxon>Bacilli</taxon>
        <taxon>Lactobacillales</taxon>
        <taxon>Lactobacillaceae</taxon>
        <taxon>Weissella</taxon>
    </lineage>
</organism>
<dbReference type="PANTHER" id="PTHR42742:SF3">
    <property type="entry name" value="FRUCTOKINASE"/>
    <property type="match status" value="1"/>
</dbReference>
<dbReference type="Pfam" id="PF00480">
    <property type="entry name" value="ROK"/>
    <property type="match status" value="1"/>
</dbReference>
<comment type="caution">
    <text evidence="8">The sequence shown here is derived from an EMBL/GenBank/DDBJ whole genome shotgun (WGS) entry which is preliminary data.</text>
</comment>
<comment type="similarity">
    <text evidence="2">Belongs to the ROK (NagC/XylR) family.</text>
</comment>
<dbReference type="InterPro" id="IPR000600">
    <property type="entry name" value="ROK"/>
</dbReference>
<evidence type="ECO:0000256" key="3">
    <source>
        <dbReference type="ARBA" id="ARBA00022723"/>
    </source>
</evidence>
<dbReference type="AlphaFoldDB" id="A0A6C2C428"/>
<dbReference type="GO" id="GO:0046872">
    <property type="term" value="F:metal ion binding"/>
    <property type="evidence" value="ECO:0007669"/>
    <property type="project" value="UniProtKB-KW"/>
</dbReference>
<keyword evidence="4" id="KW-0862">Zinc</keyword>
<dbReference type="PANTHER" id="PTHR42742">
    <property type="entry name" value="TRANSCRIPTIONAL REPRESSOR MPRA"/>
    <property type="match status" value="1"/>
</dbReference>
<evidence type="ECO:0000256" key="1">
    <source>
        <dbReference type="ARBA" id="ARBA00001946"/>
    </source>
</evidence>
<name>A0A6C2C428_9LACO</name>
<dbReference type="OrthoDB" id="9783435at2"/>
<dbReference type="InterPro" id="IPR043129">
    <property type="entry name" value="ATPase_NBD"/>
</dbReference>
<comment type="catalytic activity">
    <reaction evidence="7">
        <text>D-fructose + ATP = D-fructose 6-phosphate + ADP + H(+)</text>
        <dbReference type="Rhea" id="RHEA:16125"/>
        <dbReference type="ChEBI" id="CHEBI:15378"/>
        <dbReference type="ChEBI" id="CHEBI:30616"/>
        <dbReference type="ChEBI" id="CHEBI:37721"/>
        <dbReference type="ChEBI" id="CHEBI:61527"/>
        <dbReference type="ChEBI" id="CHEBI:456216"/>
        <dbReference type="EC" id="2.7.1.4"/>
    </reaction>
</comment>
<dbReference type="RefSeq" id="WP_148623485.1">
    <property type="nucleotide sequence ID" value="NZ_SDGZ01000024.1"/>
</dbReference>
<evidence type="ECO:0000256" key="6">
    <source>
        <dbReference type="ARBA" id="ARBA00038887"/>
    </source>
</evidence>
<evidence type="ECO:0000256" key="5">
    <source>
        <dbReference type="ARBA" id="ARBA00022842"/>
    </source>
</evidence>
<keyword evidence="9" id="KW-1185">Reference proteome</keyword>
<keyword evidence="5" id="KW-0460">Magnesium</keyword>
<gene>
    <name evidence="8" type="ORF">ESZ50_09790</name>
</gene>
<accession>A0A6C2C428</accession>
<evidence type="ECO:0000256" key="7">
    <source>
        <dbReference type="ARBA" id="ARBA00048451"/>
    </source>
</evidence>
<proteinExistence type="inferred from homology"/>
<evidence type="ECO:0000313" key="8">
    <source>
        <dbReference type="EMBL" id="TYC48055.1"/>
    </source>
</evidence>
<dbReference type="EMBL" id="SDGZ01000024">
    <property type="protein sequence ID" value="TYC48055.1"/>
    <property type="molecule type" value="Genomic_DNA"/>
</dbReference>
<dbReference type="Proteomes" id="UP000371977">
    <property type="component" value="Unassembled WGS sequence"/>
</dbReference>
<dbReference type="InterPro" id="IPR051804">
    <property type="entry name" value="Carb_Metab_Reg_Kinase/Isom"/>
</dbReference>
<comment type="cofactor">
    <cofactor evidence="1">
        <name>Mg(2+)</name>
        <dbReference type="ChEBI" id="CHEBI:18420"/>
    </cofactor>
</comment>
<evidence type="ECO:0000256" key="4">
    <source>
        <dbReference type="ARBA" id="ARBA00022833"/>
    </source>
</evidence>
<evidence type="ECO:0000256" key="2">
    <source>
        <dbReference type="ARBA" id="ARBA00006479"/>
    </source>
</evidence>
<dbReference type="GO" id="GO:0008865">
    <property type="term" value="F:fructokinase activity"/>
    <property type="evidence" value="ECO:0007669"/>
    <property type="project" value="UniProtKB-EC"/>
</dbReference>
<reference evidence="8 9" key="1">
    <citation type="submission" date="2019-01" db="EMBL/GenBank/DDBJ databases">
        <title>Weissella sp. nov., a novel lactic acid bacterium isolated from animal feces.</title>
        <authorList>
            <person name="Wang L.-T."/>
        </authorList>
    </citation>
    <scope>NUCLEOTIDE SEQUENCE [LARGE SCALE GENOMIC DNA]</scope>
    <source>
        <strain evidence="8 9">8H-2</strain>
    </source>
</reference>
<keyword evidence="3" id="KW-0479">Metal-binding</keyword>
<dbReference type="SUPFAM" id="SSF53067">
    <property type="entry name" value="Actin-like ATPase domain"/>
    <property type="match status" value="1"/>
</dbReference>